<proteinExistence type="inferred from homology"/>
<feature type="region of interest" description="Disordered" evidence="7">
    <location>
        <begin position="1"/>
        <end position="24"/>
    </location>
</feature>
<evidence type="ECO:0000256" key="1">
    <source>
        <dbReference type="ARBA" id="ARBA00004141"/>
    </source>
</evidence>
<protein>
    <recommendedName>
        <fullName evidence="10">Peroxisomal membrane protein MPV17</fullName>
    </recommendedName>
</protein>
<keyword evidence="9" id="KW-1185">Reference proteome</keyword>
<dbReference type="OrthoDB" id="860at2759"/>
<dbReference type="Proteomes" id="UP000266841">
    <property type="component" value="Unassembled WGS sequence"/>
</dbReference>
<dbReference type="PANTHER" id="PTHR11266">
    <property type="entry name" value="PEROXISOMAL MEMBRANE PROTEIN 2, PXMP2 MPV17"/>
    <property type="match status" value="1"/>
</dbReference>
<evidence type="ECO:0008006" key="10">
    <source>
        <dbReference type="Google" id="ProtNLM"/>
    </source>
</evidence>
<dbReference type="PANTHER" id="PTHR11266:SF80">
    <property type="entry name" value="PEROXISOMAL MEMBRANE PROTEIN 2"/>
    <property type="match status" value="1"/>
</dbReference>
<comment type="similarity">
    <text evidence="2 6">Belongs to the peroxisomal membrane protein PXMP2/4 family.</text>
</comment>
<evidence type="ECO:0000256" key="4">
    <source>
        <dbReference type="ARBA" id="ARBA00022989"/>
    </source>
</evidence>
<keyword evidence="3" id="KW-0812">Transmembrane</keyword>
<evidence type="ECO:0000256" key="2">
    <source>
        <dbReference type="ARBA" id="ARBA00006824"/>
    </source>
</evidence>
<dbReference type="Pfam" id="PF04117">
    <property type="entry name" value="Mpv17_PMP22"/>
    <property type="match status" value="1"/>
</dbReference>
<name>K0SR78_THAOC</name>
<gene>
    <name evidence="8" type="ORF">THAOC_10054</name>
</gene>
<organism evidence="8 9">
    <name type="scientific">Thalassiosira oceanica</name>
    <name type="common">Marine diatom</name>
    <dbReference type="NCBI Taxonomy" id="159749"/>
    <lineage>
        <taxon>Eukaryota</taxon>
        <taxon>Sar</taxon>
        <taxon>Stramenopiles</taxon>
        <taxon>Ochrophyta</taxon>
        <taxon>Bacillariophyta</taxon>
        <taxon>Coscinodiscophyceae</taxon>
        <taxon>Thalassiosirophycidae</taxon>
        <taxon>Thalassiosirales</taxon>
        <taxon>Thalassiosiraceae</taxon>
        <taxon>Thalassiosira</taxon>
    </lineage>
</organism>
<evidence type="ECO:0000256" key="7">
    <source>
        <dbReference type="SAM" id="MobiDB-lite"/>
    </source>
</evidence>
<dbReference type="EMBL" id="AGNL01010897">
    <property type="protein sequence ID" value="EJK68738.1"/>
    <property type="molecule type" value="Genomic_DNA"/>
</dbReference>
<accession>K0SR78</accession>
<evidence type="ECO:0000256" key="5">
    <source>
        <dbReference type="ARBA" id="ARBA00023136"/>
    </source>
</evidence>
<sequence length="215" mass="23897">MGDEATNDSHRDKSGEAPLPAPQPVSLLTRYNGMLDKYPLRTKMATSFAVSAFGSALGSYLSSLDGKKSPNQGRPRQPRIDWIEVFSYAIHGGLINAPISHYWFEWLSEHGPGSDTKSVLVDQLVVQPPLAVLMFTCLDVIRASLKAATSQFLEAGVVSKAIQNAAPAVVASWRFWPFVLYFSFKKLKRKYWTVSLNLASVIWTVYLSRRGSIEE</sequence>
<reference evidence="8 9" key="1">
    <citation type="journal article" date="2012" name="Genome Biol.">
        <title>Genome and low-iron response of an oceanic diatom adapted to chronic iron limitation.</title>
        <authorList>
            <person name="Lommer M."/>
            <person name="Specht M."/>
            <person name="Roy A.S."/>
            <person name="Kraemer L."/>
            <person name="Andreson R."/>
            <person name="Gutowska M.A."/>
            <person name="Wolf J."/>
            <person name="Bergner S.V."/>
            <person name="Schilhabel M.B."/>
            <person name="Klostermeier U.C."/>
            <person name="Beiko R.G."/>
            <person name="Rosenstiel P."/>
            <person name="Hippler M."/>
            <person name="Laroche J."/>
        </authorList>
    </citation>
    <scope>NUCLEOTIDE SEQUENCE [LARGE SCALE GENOMIC DNA]</scope>
    <source>
        <strain evidence="8 9">CCMP1005</strain>
    </source>
</reference>
<comment type="subcellular location">
    <subcellularLocation>
        <location evidence="1">Membrane</location>
        <topology evidence="1">Multi-pass membrane protein</topology>
    </subcellularLocation>
</comment>
<evidence type="ECO:0000313" key="8">
    <source>
        <dbReference type="EMBL" id="EJK68738.1"/>
    </source>
</evidence>
<evidence type="ECO:0000256" key="3">
    <source>
        <dbReference type="ARBA" id="ARBA00022692"/>
    </source>
</evidence>
<keyword evidence="4" id="KW-1133">Transmembrane helix</keyword>
<dbReference type="GO" id="GO:0005778">
    <property type="term" value="C:peroxisomal membrane"/>
    <property type="evidence" value="ECO:0007669"/>
    <property type="project" value="TreeGrafter"/>
</dbReference>
<dbReference type="InterPro" id="IPR007248">
    <property type="entry name" value="Mpv17_PMP22"/>
</dbReference>
<keyword evidence="5" id="KW-0472">Membrane</keyword>
<evidence type="ECO:0000313" key="9">
    <source>
        <dbReference type="Proteomes" id="UP000266841"/>
    </source>
</evidence>
<evidence type="ECO:0000256" key="6">
    <source>
        <dbReference type="RuleBase" id="RU363053"/>
    </source>
</evidence>
<comment type="caution">
    <text evidence="8">The sequence shown here is derived from an EMBL/GenBank/DDBJ whole genome shotgun (WGS) entry which is preliminary data.</text>
</comment>
<dbReference type="AlphaFoldDB" id="K0SR78"/>